<name>A0A645I893_9ZZZZ</name>
<dbReference type="AlphaFoldDB" id="A0A645I893"/>
<sequence>MKGFAVIEADAMSAVQIIAQVLARAFLFEPGIYQLVPHLLCQVTADLYHVYLIFPFRHSRM</sequence>
<dbReference type="EMBL" id="VSSQ01108996">
    <property type="protein sequence ID" value="MPN47478.1"/>
    <property type="molecule type" value="Genomic_DNA"/>
</dbReference>
<comment type="caution">
    <text evidence="1">The sequence shown here is derived from an EMBL/GenBank/DDBJ whole genome shotgun (WGS) entry which is preliminary data.</text>
</comment>
<organism evidence="1">
    <name type="scientific">bioreactor metagenome</name>
    <dbReference type="NCBI Taxonomy" id="1076179"/>
    <lineage>
        <taxon>unclassified sequences</taxon>
        <taxon>metagenomes</taxon>
        <taxon>ecological metagenomes</taxon>
    </lineage>
</organism>
<gene>
    <name evidence="1" type="ORF">SDC9_195080</name>
</gene>
<evidence type="ECO:0000313" key="1">
    <source>
        <dbReference type="EMBL" id="MPN47478.1"/>
    </source>
</evidence>
<proteinExistence type="predicted"/>
<protein>
    <submittedName>
        <fullName evidence="1">Uncharacterized protein</fullName>
    </submittedName>
</protein>
<reference evidence="1" key="1">
    <citation type="submission" date="2019-08" db="EMBL/GenBank/DDBJ databases">
        <authorList>
            <person name="Kucharzyk K."/>
            <person name="Murdoch R.W."/>
            <person name="Higgins S."/>
            <person name="Loffler F."/>
        </authorList>
    </citation>
    <scope>NUCLEOTIDE SEQUENCE</scope>
</reference>
<accession>A0A645I893</accession>